<evidence type="ECO:0000313" key="5">
    <source>
        <dbReference type="Proteomes" id="UP000290921"/>
    </source>
</evidence>
<keyword evidence="1" id="KW-0175">Coiled coil</keyword>
<comment type="caution">
    <text evidence="2">The sequence shown here is derived from an EMBL/GenBank/DDBJ whole genome shotgun (WGS) entry which is preliminary data.</text>
</comment>
<dbReference type="EMBL" id="QMAP01000019">
    <property type="protein sequence ID" value="RXI44288.1"/>
    <property type="molecule type" value="Genomic_DNA"/>
</dbReference>
<reference evidence="4 5" key="1">
    <citation type="submission" date="2018-06" db="EMBL/GenBank/DDBJ databases">
        <title>Genome conservation of Clostridium tetani.</title>
        <authorList>
            <person name="Bruggemann H."/>
            <person name="Popoff M.R."/>
        </authorList>
    </citation>
    <scope>NUCLEOTIDE SEQUENCE [LARGE SCALE GENOMIC DNA]</scope>
    <source>
        <strain evidence="2 5">2017.061</strain>
        <strain evidence="3 4">63.05</strain>
    </source>
</reference>
<dbReference type="Proteomes" id="UP000290921">
    <property type="component" value="Unassembled WGS sequence"/>
</dbReference>
<gene>
    <name evidence="2" type="ORF">DP130_13510</name>
    <name evidence="3" type="ORF">DP131_06275</name>
</gene>
<accession>A0A4Q0V4V2</accession>
<dbReference type="AlphaFoldDB" id="A0A4Q0V4V2"/>
<evidence type="ECO:0000313" key="4">
    <source>
        <dbReference type="Proteomes" id="UP000290273"/>
    </source>
</evidence>
<dbReference type="EMBL" id="QMAU01000026">
    <property type="protein sequence ID" value="RXI57042.1"/>
    <property type="molecule type" value="Genomic_DNA"/>
</dbReference>
<evidence type="ECO:0000313" key="3">
    <source>
        <dbReference type="EMBL" id="RXI57042.1"/>
    </source>
</evidence>
<dbReference type="RefSeq" id="WP_039262212.1">
    <property type="nucleotide sequence ID" value="NZ_AP026805.1"/>
</dbReference>
<feature type="coiled-coil region" evidence="1">
    <location>
        <begin position="72"/>
        <end position="99"/>
    </location>
</feature>
<organism evidence="2 5">
    <name type="scientific">Clostridium tetani</name>
    <dbReference type="NCBI Taxonomy" id="1513"/>
    <lineage>
        <taxon>Bacteria</taxon>
        <taxon>Bacillati</taxon>
        <taxon>Bacillota</taxon>
        <taxon>Clostridia</taxon>
        <taxon>Eubacteriales</taxon>
        <taxon>Clostridiaceae</taxon>
        <taxon>Clostridium</taxon>
    </lineage>
</organism>
<evidence type="ECO:0000256" key="1">
    <source>
        <dbReference type="SAM" id="Coils"/>
    </source>
</evidence>
<name>A0A4Q0V4V2_CLOTA</name>
<evidence type="ECO:0000313" key="2">
    <source>
        <dbReference type="EMBL" id="RXI44288.1"/>
    </source>
</evidence>
<dbReference type="Proteomes" id="UP000290273">
    <property type="component" value="Unassembled WGS sequence"/>
</dbReference>
<proteinExistence type="predicted"/>
<sequence>MPGGRKQNAITVSFSKKNSDVYGLLVNKKENEKGFNQNEYICECIRFFEKYKDKLNNNLSEHDIMKLIDIKLEEFKNNLNLSEVQVKEVKNELNNEKLESDIEFINSSWLEDD</sequence>
<protein>
    <submittedName>
        <fullName evidence="2">Uncharacterized protein</fullName>
    </submittedName>
</protein>